<evidence type="ECO:0000313" key="2">
    <source>
        <dbReference type="Proteomes" id="UP000769157"/>
    </source>
</evidence>
<protein>
    <submittedName>
        <fullName evidence="1">Uncharacterized protein</fullName>
    </submittedName>
</protein>
<keyword evidence="2" id="KW-1185">Reference proteome</keyword>
<comment type="caution">
    <text evidence="1">The sequence shown here is derived from an EMBL/GenBank/DDBJ whole genome shotgun (WGS) entry which is preliminary data.</text>
</comment>
<dbReference type="Proteomes" id="UP000769157">
    <property type="component" value="Unassembled WGS sequence"/>
</dbReference>
<sequence>MSLQNGFWGCVFSQIPCQDNRVSVCVRGRDQFCALVLPADAKICDWLLFHENDETLSIGDIAWPGVNEEPLFESQIWIEPFSNDPANRPFSYFSEDGLHANEVNLLSSENLANDCCLLSTSQNCKDESLEKVSSMAPASVPVAIKGIESWDHAKVAVSATSFNLTIF</sequence>
<dbReference type="RefSeq" id="XP_046060114.1">
    <property type="nucleotide sequence ID" value="XM_046206338.1"/>
</dbReference>
<proteinExistence type="predicted"/>
<organism evidence="1 2">
    <name type="scientific">Ogataea philodendri</name>
    <dbReference type="NCBI Taxonomy" id="1378263"/>
    <lineage>
        <taxon>Eukaryota</taxon>
        <taxon>Fungi</taxon>
        <taxon>Dikarya</taxon>
        <taxon>Ascomycota</taxon>
        <taxon>Saccharomycotina</taxon>
        <taxon>Pichiomycetes</taxon>
        <taxon>Pichiales</taxon>
        <taxon>Pichiaceae</taxon>
        <taxon>Ogataea</taxon>
    </lineage>
</organism>
<dbReference type="AlphaFoldDB" id="A0A9P8P1F7"/>
<evidence type="ECO:0000313" key="1">
    <source>
        <dbReference type="EMBL" id="KAH3663778.1"/>
    </source>
</evidence>
<accession>A0A9P8P1F7</accession>
<reference evidence="1" key="2">
    <citation type="submission" date="2021-01" db="EMBL/GenBank/DDBJ databases">
        <authorList>
            <person name="Schikora-Tamarit M.A."/>
        </authorList>
    </citation>
    <scope>NUCLEOTIDE SEQUENCE</scope>
    <source>
        <strain evidence="1">CBS6075</strain>
    </source>
</reference>
<dbReference type="EMBL" id="JAEUBE010000366">
    <property type="protein sequence ID" value="KAH3663778.1"/>
    <property type="molecule type" value="Genomic_DNA"/>
</dbReference>
<reference evidence="1" key="1">
    <citation type="journal article" date="2021" name="Open Biol.">
        <title>Shared evolutionary footprints suggest mitochondrial oxidative damage underlies multiple complex I losses in fungi.</title>
        <authorList>
            <person name="Schikora-Tamarit M.A."/>
            <person name="Marcet-Houben M."/>
            <person name="Nosek J."/>
            <person name="Gabaldon T."/>
        </authorList>
    </citation>
    <scope>NUCLEOTIDE SEQUENCE</scope>
    <source>
        <strain evidence="1">CBS6075</strain>
    </source>
</reference>
<name>A0A9P8P1F7_9ASCO</name>
<dbReference type="GeneID" id="70237145"/>
<gene>
    <name evidence="1" type="ORF">OGAPHI_005181</name>
</gene>